<dbReference type="OrthoDB" id="7585945at2"/>
<dbReference type="EMBL" id="JSUQ01000027">
    <property type="protein sequence ID" value="KHQ50386.1"/>
    <property type="molecule type" value="Genomic_DNA"/>
</dbReference>
<reference evidence="2 3" key="1">
    <citation type="submission" date="2014-10" db="EMBL/GenBank/DDBJ databases">
        <title>Genome sequence of Ponticoccus sp. strain UMTAT08 isolated from clonal culture of toxic dinoflagellate Alexandrium tamiyavanichii.</title>
        <authorList>
            <person name="Gan H.Y."/>
            <person name="Muhd D.-D."/>
            <person name="Mohd Noor M.E."/>
            <person name="Yeong Y.S."/>
            <person name="Usup G."/>
        </authorList>
    </citation>
    <scope>NUCLEOTIDE SEQUENCE [LARGE SCALE GENOMIC DNA]</scope>
    <source>
        <strain evidence="2 3">UMTAT08</strain>
    </source>
</reference>
<dbReference type="STRING" id="561184.SAMN05216376_105187"/>
<proteinExistence type="predicted"/>
<evidence type="ECO:0000256" key="1">
    <source>
        <dbReference type="SAM" id="MobiDB-lite"/>
    </source>
</evidence>
<gene>
    <name evidence="2" type="ORF">OA50_05061</name>
</gene>
<accession>A0A0B3S191</accession>
<dbReference type="AlphaFoldDB" id="A0A0B3S191"/>
<feature type="region of interest" description="Disordered" evidence="1">
    <location>
        <begin position="38"/>
        <end position="57"/>
    </location>
</feature>
<comment type="caution">
    <text evidence="2">The sequence shown here is derived from an EMBL/GenBank/DDBJ whole genome shotgun (WGS) entry which is preliminary data.</text>
</comment>
<protein>
    <submittedName>
        <fullName evidence="2">Uncharacterized protein</fullName>
    </submittedName>
</protein>
<dbReference type="Proteomes" id="UP000030960">
    <property type="component" value="Unassembled WGS sequence"/>
</dbReference>
<organism evidence="2 3">
    <name type="scientific">Mameliella alba</name>
    <dbReference type="NCBI Taxonomy" id="561184"/>
    <lineage>
        <taxon>Bacteria</taxon>
        <taxon>Pseudomonadati</taxon>
        <taxon>Pseudomonadota</taxon>
        <taxon>Alphaproteobacteria</taxon>
        <taxon>Rhodobacterales</taxon>
        <taxon>Roseobacteraceae</taxon>
        <taxon>Mameliella</taxon>
    </lineage>
</organism>
<evidence type="ECO:0000313" key="3">
    <source>
        <dbReference type="Proteomes" id="UP000030960"/>
    </source>
</evidence>
<evidence type="ECO:0000313" key="2">
    <source>
        <dbReference type="EMBL" id="KHQ50386.1"/>
    </source>
</evidence>
<dbReference type="RefSeq" id="WP_043146251.1">
    <property type="nucleotide sequence ID" value="NZ_JSUQ01000027.1"/>
</dbReference>
<keyword evidence="3" id="KW-1185">Reference proteome</keyword>
<sequence>MLNLNLKPEPYWIDLPRGVQVQVLPAGSTIVEQVRLDMRQGADPDADSEDAAPQPAGMVPFAKGVARAVIVAWEGVGDENGNPIEPSPDYIDAMLEDGAIYRAFMDKYVLPALAVDEEGNG</sequence>
<name>A0A0B3S191_9RHOB</name>